<feature type="compositionally biased region" description="Acidic residues" evidence="1">
    <location>
        <begin position="1"/>
        <end position="10"/>
    </location>
</feature>
<keyword evidence="3" id="KW-1185">Reference proteome</keyword>
<reference evidence="2 3" key="1">
    <citation type="journal article" date="2023" name="Sci. Data">
        <title>Genome assembly of the Korean intertidal mud-creeper Batillaria attramentaria.</title>
        <authorList>
            <person name="Patra A.K."/>
            <person name="Ho P.T."/>
            <person name="Jun S."/>
            <person name="Lee S.J."/>
            <person name="Kim Y."/>
            <person name="Won Y.J."/>
        </authorList>
    </citation>
    <scope>NUCLEOTIDE SEQUENCE [LARGE SCALE GENOMIC DNA]</scope>
    <source>
        <strain evidence="2">Wonlab-2016</strain>
    </source>
</reference>
<evidence type="ECO:0000313" key="2">
    <source>
        <dbReference type="EMBL" id="KAK7484088.1"/>
    </source>
</evidence>
<accession>A0ABD0KAF3</accession>
<gene>
    <name evidence="2" type="ORF">BaRGS_00024700</name>
</gene>
<protein>
    <submittedName>
        <fullName evidence="2">Uncharacterized protein</fullName>
    </submittedName>
</protein>
<proteinExistence type="predicted"/>
<dbReference type="Proteomes" id="UP001519460">
    <property type="component" value="Unassembled WGS sequence"/>
</dbReference>
<comment type="caution">
    <text evidence="2">The sequence shown here is derived from an EMBL/GenBank/DDBJ whole genome shotgun (WGS) entry which is preliminary data.</text>
</comment>
<dbReference type="AlphaFoldDB" id="A0ABD0KAF3"/>
<evidence type="ECO:0000256" key="1">
    <source>
        <dbReference type="SAM" id="MobiDB-lite"/>
    </source>
</evidence>
<feature type="non-terminal residue" evidence="2">
    <location>
        <position position="113"/>
    </location>
</feature>
<dbReference type="EMBL" id="JACVVK020000216">
    <property type="protein sequence ID" value="KAK7484088.1"/>
    <property type="molecule type" value="Genomic_DNA"/>
</dbReference>
<feature type="region of interest" description="Disordered" evidence="1">
    <location>
        <begin position="1"/>
        <end position="23"/>
    </location>
</feature>
<name>A0ABD0KAF3_9CAEN</name>
<organism evidence="2 3">
    <name type="scientific">Batillaria attramentaria</name>
    <dbReference type="NCBI Taxonomy" id="370345"/>
    <lineage>
        <taxon>Eukaryota</taxon>
        <taxon>Metazoa</taxon>
        <taxon>Spiralia</taxon>
        <taxon>Lophotrochozoa</taxon>
        <taxon>Mollusca</taxon>
        <taxon>Gastropoda</taxon>
        <taxon>Caenogastropoda</taxon>
        <taxon>Sorbeoconcha</taxon>
        <taxon>Cerithioidea</taxon>
        <taxon>Batillariidae</taxon>
        <taxon>Batillaria</taxon>
    </lineage>
</organism>
<evidence type="ECO:0000313" key="3">
    <source>
        <dbReference type="Proteomes" id="UP001519460"/>
    </source>
</evidence>
<sequence length="113" mass="12412">MLTEATDEAQDNPFVGGDDPLPLVPNRPLTQYLEGGQRTHHNAFISLMVGKLWRVSVEGPDDQSPISHTLYVLDHRGRRMMKSWTICSISNLARGNSARICAKLGNVLGIAVS</sequence>